<reference evidence="1" key="2">
    <citation type="submission" date="2021-02" db="EMBL/GenBank/DDBJ databases">
        <authorList>
            <person name="Kimball J.A."/>
            <person name="Haas M.W."/>
            <person name="Macchietto M."/>
            <person name="Kono T."/>
            <person name="Duquette J."/>
            <person name="Shao M."/>
        </authorList>
    </citation>
    <scope>NUCLEOTIDE SEQUENCE</scope>
    <source>
        <tissue evidence="1">Fresh leaf tissue</tissue>
    </source>
</reference>
<evidence type="ECO:0000313" key="2">
    <source>
        <dbReference type="Proteomes" id="UP000729402"/>
    </source>
</evidence>
<protein>
    <submittedName>
        <fullName evidence="1">Uncharacterized protein</fullName>
    </submittedName>
</protein>
<keyword evidence="2" id="KW-1185">Reference proteome</keyword>
<accession>A0A8J5WQZ6</accession>
<gene>
    <name evidence="1" type="ORF">GUJ93_ZPchr0012g19538</name>
</gene>
<reference evidence="1" key="1">
    <citation type="journal article" date="2021" name="bioRxiv">
        <title>Whole Genome Assembly and Annotation of Northern Wild Rice, Zizania palustris L., Supports a Whole Genome Duplication in the Zizania Genus.</title>
        <authorList>
            <person name="Haas M."/>
            <person name="Kono T."/>
            <person name="Macchietto M."/>
            <person name="Millas R."/>
            <person name="McGilp L."/>
            <person name="Shao M."/>
            <person name="Duquette J."/>
            <person name="Hirsch C.N."/>
            <person name="Kimball J."/>
        </authorList>
    </citation>
    <scope>NUCLEOTIDE SEQUENCE</scope>
    <source>
        <tissue evidence="1">Fresh leaf tissue</tissue>
    </source>
</reference>
<proteinExistence type="predicted"/>
<dbReference type="EMBL" id="JAAALK010000080">
    <property type="protein sequence ID" value="KAG8095138.1"/>
    <property type="molecule type" value="Genomic_DNA"/>
</dbReference>
<organism evidence="1 2">
    <name type="scientific">Zizania palustris</name>
    <name type="common">Northern wild rice</name>
    <dbReference type="NCBI Taxonomy" id="103762"/>
    <lineage>
        <taxon>Eukaryota</taxon>
        <taxon>Viridiplantae</taxon>
        <taxon>Streptophyta</taxon>
        <taxon>Embryophyta</taxon>
        <taxon>Tracheophyta</taxon>
        <taxon>Spermatophyta</taxon>
        <taxon>Magnoliopsida</taxon>
        <taxon>Liliopsida</taxon>
        <taxon>Poales</taxon>
        <taxon>Poaceae</taxon>
        <taxon>BOP clade</taxon>
        <taxon>Oryzoideae</taxon>
        <taxon>Oryzeae</taxon>
        <taxon>Zizaniinae</taxon>
        <taxon>Zizania</taxon>
    </lineage>
</organism>
<name>A0A8J5WQZ6_ZIZPA</name>
<sequence>MRKSSICGKFRSVVARWREQVTRAETMREAARREKECVQQILNVKTVVKSMDSARMFNVPDSSSGHGLVNLVGTSWQELSKKALGCVRLQEKRLMIKWGINSGTPADLYYEVRLDCTDDVAKSKFNISSQNGGT</sequence>
<dbReference type="OrthoDB" id="10264062at2759"/>
<dbReference type="Proteomes" id="UP000729402">
    <property type="component" value="Unassembled WGS sequence"/>
</dbReference>
<dbReference type="AlphaFoldDB" id="A0A8J5WQZ6"/>
<comment type="caution">
    <text evidence="1">The sequence shown here is derived from an EMBL/GenBank/DDBJ whole genome shotgun (WGS) entry which is preliminary data.</text>
</comment>
<evidence type="ECO:0000313" key="1">
    <source>
        <dbReference type="EMBL" id="KAG8095138.1"/>
    </source>
</evidence>